<keyword evidence="1" id="KW-0479">Metal-binding</keyword>
<organism evidence="7 8">
    <name type="scientific">Clarias magur</name>
    <name type="common">Asian catfish</name>
    <name type="synonym">Macropteronotus magur</name>
    <dbReference type="NCBI Taxonomy" id="1594786"/>
    <lineage>
        <taxon>Eukaryota</taxon>
        <taxon>Metazoa</taxon>
        <taxon>Chordata</taxon>
        <taxon>Craniata</taxon>
        <taxon>Vertebrata</taxon>
        <taxon>Euteleostomi</taxon>
        <taxon>Actinopterygii</taxon>
        <taxon>Neopterygii</taxon>
        <taxon>Teleostei</taxon>
        <taxon>Ostariophysi</taxon>
        <taxon>Siluriformes</taxon>
        <taxon>Clariidae</taxon>
        <taxon>Clarias</taxon>
    </lineage>
</organism>
<comment type="caution">
    <text evidence="7">The sequence shown here is derived from an EMBL/GenBank/DDBJ whole genome shotgun (WGS) entry which is preliminary data.</text>
</comment>
<dbReference type="GO" id="GO:0008270">
    <property type="term" value="F:zinc ion binding"/>
    <property type="evidence" value="ECO:0007669"/>
    <property type="project" value="UniProtKB-KW"/>
</dbReference>
<keyword evidence="5" id="KW-0175">Coiled coil</keyword>
<evidence type="ECO:0000259" key="6">
    <source>
        <dbReference type="PROSITE" id="PS50119"/>
    </source>
</evidence>
<dbReference type="EMBL" id="QNUK01000102">
    <property type="protein sequence ID" value="KAF5901904.1"/>
    <property type="molecule type" value="Genomic_DNA"/>
</dbReference>
<keyword evidence="7" id="KW-0436">Ligase</keyword>
<dbReference type="PROSITE" id="PS50119">
    <property type="entry name" value="ZF_BBOX"/>
    <property type="match status" value="1"/>
</dbReference>
<evidence type="ECO:0000256" key="2">
    <source>
        <dbReference type="ARBA" id="ARBA00022771"/>
    </source>
</evidence>
<keyword evidence="2 4" id="KW-0863">Zinc-finger</keyword>
<dbReference type="InterPro" id="IPR000315">
    <property type="entry name" value="Znf_B-box"/>
</dbReference>
<protein>
    <submittedName>
        <fullName evidence="7">E3 ubiquitin/ISG15 ligase TRIM25-like</fullName>
    </submittedName>
</protein>
<dbReference type="CDD" id="cd19802">
    <property type="entry name" value="Bbox1_TRIM8-like"/>
    <property type="match status" value="1"/>
</dbReference>
<keyword evidence="8" id="KW-1185">Reference proteome</keyword>
<evidence type="ECO:0000313" key="7">
    <source>
        <dbReference type="EMBL" id="KAF5901904.1"/>
    </source>
</evidence>
<dbReference type="Gene3D" id="3.30.160.60">
    <property type="entry name" value="Classic Zinc Finger"/>
    <property type="match status" value="1"/>
</dbReference>
<dbReference type="Proteomes" id="UP000727407">
    <property type="component" value="Unassembled WGS sequence"/>
</dbReference>
<dbReference type="PANTHER" id="PTHR25465">
    <property type="entry name" value="B-BOX DOMAIN CONTAINING"/>
    <property type="match status" value="1"/>
</dbReference>
<dbReference type="GO" id="GO:0016874">
    <property type="term" value="F:ligase activity"/>
    <property type="evidence" value="ECO:0007669"/>
    <property type="project" value="UniProtKB-KW"/>
</dbReference>
<evidence type="ECO:0000256" key="5">
    <source>
        <dbReference type="SAM" id="Coils"/>
    </source>
</evidence>
<dbReference type="SUPFAM" id="SSF57845">
    <property type="entry name" value="B-box zinc-binding domain"/>
    <property type="match status" value="1"/>
</dbReference>
<keyword evidence="3" id="KW-0862">Zinc</keyword>
<dbReference type="AlphaFoldDB" id="A0A8J4X4C2"/>
<reference evidence="7" key="1">
    <citation type="submission" date="2020-07" db="EMBL/GenBank/DDBJ databases">
        <title>Clarias magur genome sequencing, assembly and annotation.</title>
        <authorList>
            <person name="Kushwaha B."/>
            <person name="Kumar R."/>
            <person name="Das P."/>
            <person name="Joshi C.G."/>
            <person name="Kumar D."/>
            <person name="Nagpure N.S."/>
            <person name="Pandey M."/>
            <person name="Agarwal S."/>
            <person name="Srivastava S."/>
            <person name="Singh M."/>
            <person name="Sahoo L."/>
            <person name="Jayasankar P."/>
            <person name="Meher P.K."/>
            <person name="Koringa P.G."/>
            <person name="Iquebal M.A."/>
            <person name="Das S.P."/>
            <person name="Bit A."/>
            <person name="Patnaik S."/>
            <person name="Patel N."/>
            <person name="Shah T.M."/>
            <person name="Hinsu A."/>
            <person name="Jena J.K."/>
        </authorList>
    </citation>
    <scope>NUCLEOTIDE SEQUENCE</scope>
    <source>
        <strain evidence="7">CIFAMagur01</strain>
        <tissue evidence="7">Testis</tissue>
    </source>
</reference>
<dbReference type="Pfam" id="PF00643">
    <property type="entry name" value="zf-B_box"/>
    <property type="match status" value="1"/>
</dbReference>
<proteinExistence type="predicted"/>
<name>A0A8J4X4C2_CLAMG</name>
<gene>
    <name evidence="7" type="ORF">DAT39_008382</name>
</gene>
<dbReference type="InterPro" id="IPR051051">
    <property type="entry name" value="E3_ubiq-ligase_TRIM/RNF"/>
</dbReference>
<feature type="coiled-coil region" evidence="5">
    <location>
        <begin position="145"/>
        <end position="172"/>
    </location>
</feature>
<evidence type="ECO:0000313" key="8">
    <source>
        <dbReference type="Proteomes" id="UP000727407"/>
    </source>
</evidence>
<evidence type="ECO:0000256" key="4">
    <source>
        <dbReference type="PROSITE-ProRule" id="PRU00024"/>
    </source>
</evidence>
<dbReference type="OrthoDB" id="342730at2759"/>
<sequence>MRWQKNFKLASITAGFQQRSFANRPTQSRPGPSYRMNDVYCDYCGPDITGDTAKRSDTAVKTCLKCEVSMCPKHVQHHLELPAFQDHPLVEPLSDMRKRKCTDHDEIFRYYCMEECKFLCSVCTLEGGPSGHAIKTLKNTMQDLQASLCKQLQKVNRKIRKVEKNMQEQNEMQQQNKDFLEGVDKQVDTFRGVLMSKIDELLSSLSECLRAYGEENSLSIQQDLVQIEADRRRLEVLHTGIEHLLQKNDPFQFIKEYMACAESYRGLLKKPLFKPCLSHAMRMDREVIGSRLEDKMENFMTYLREHVTTFIITL</sequence>
<dbReference type="PANTHER" id="PTHR25465:SF73">
    <property type="entry name" value="E3 UBIQUITIN_ISG15 LIGASE TRIM25 ISOFORM X1"/>
    <property type="match status" value="1"/>
</dbReference>
<accession>A0A8J4X4C2</accession>
<feature type="domain" description="B box-type" evidence="6">
    <location>
        <begin position="96"/>
        <end position="144"/>
    </location>
</feature>
<evidence type="ECO:0000256" key="3">
    <source>
        <dbReference type="ARBA" id="ARBA00022833"/>
    </source>
</evidence>
<evidence type="ECO:0000256" key="1">
    <source>
        <dbReference type="ARBA" id="ARBA00022723"/>
    </source>
</evidence>
<dbReference type="Gene3D" id="4.10.830.40">
    <property type="match status" value="1"/>
</dbReference>
<feature type="non-terminal residue" evidence="7">
    <location>
        <position position="1"/>
    </location>
</feature>